<reference evidence="1 2" key="1">
    <citation type="submission" date="2018-01" db="EMBL/GenBank/DDBJ databases">
        <title>Draft Genome Sequence of Komagataeibacter maltaceti LMG 1529, a Vinegar Producing Acetic Acid Bacterium Isolated from Malt Vinegar Brewery Acetifiers.</title>
        <authorList>
            <person name="Zhang Q."/>
            <person name="Hollensteiner J."/>
            <person name="Poehlein A."/>
            <person name="Daniel R."/>
        </authorList>
    </citation>
    <scope>NUCLEOTIDE SEQUENCE [LARGE SCALE GENOMIC DNA]</scope>
    <source>
        <strain evidence="1 2">LMG 1529</strain>
    </source>
</reference>
<protein>
    <recommendedName>
        <fullName evidence="3">XRE family transcriptional regulator</fullName>
    </recommendedName>
</protein>
<accession>A0A2S3W002</accession>
<comment type="caution">
    <text evidence="1">The sequence shown here is derived from an EMBL/GenBank/DDBJ whole genome shotgun (WGS) entry which is preliminary data.</text>
</comment>
<organism evidence="1 2">
    <name type="scientific">Novacetimonas maltaceti</name>
    <dbReference type="NCBI Taxonomy" id="1203393"/>
    <lineage>
        <taxon>Bacteria</taxon>
        <taxon>Pseudomonadati</taxon>
        <taxon>Pseudomonadota</taxon>
        <taxon>Alphaproteobacteria</taxon>
        <taxon>Acetobacterales</taxon>
        <taxon>Acetobacteraceae</taxon>
        <taxon>Novacetimonas</taxon>
    </lineage>
</organism>
<dbReference type="Proteomes" id="UP000237344">
    <property type="component" value="Unassembled WGS sequence"/>
</dbReference>
<evidence type="ECO:0000313" key="1">
    <source>
        <dbReference type="EMBL" id="POF62177.1"/>
    </source>
</evidence>
<dbReference type="EMBL" id="POTC01000031">
    <property type="protein sequence ID" value="POF62177.1"/>
    <property type="molecule type" value="Genomic_DNA"/>
</dbReference>
<evidence type="ECO:0000313" key="2">
    <source>
        <dbReference type="Proteomes" id="UP000237344"/>
    </source>
</evidence>
<proteinExistence type="predicted"/>
<dbReference type="OrthoDB" id="8611097at2"/>
<keyword evidence="2" id="KW-1185">Reference proteome</keyword>
<gene>
    <name evidence="1" type="ORF">KMAL_21910</name>
</gene>
<dbReference type="AlphaFoldDB" id="A0A2S3W002"/>
<evidence type="ECO:0008006" key="3">
    <source>
        <dbReference type="Google" id="ProtNLM"/>
    </source>
</evidence>
<sequence length="95" mass="10949">MEKACAQSTQKSRFMIAAAYRDTICSVLRRKYGRIRNGAKILARDIERSPRTVQKWIAGTATPRGEELVKLMSECDELRDEIFRLVEEGKRCPDE</sequence>
<name>A0A2S3W002_9PROT</name>